<dbReference type="Proteomes" id="UP001153321">
    <property type="component" value="Chromosome 5"/>
</dbReference>
<dbReference type="InterPro" id="IPR032466">
    <property type="entry name" value="Metal_Hydrolase"/>
</dbReference>
<dbReference type="InterPro" id="IPR008257">
    <property type="entry name" value="Pept_M19"/>
</dbReference>
<keyword evidence="1" id="KW-0378">Hydrolase</keyword>
<comment type="subunit">
    <text evidence="1">Homodimer; disulfide-linked.</text>
</comment>
<comment type="similarity">
    <text evidence="1">Belongs to the metallo-dependent hydrolases superfamily. Peptidase M19 family.</text>
</comment>
<dbReference type="EC" id="3.4.13.19" evidence="1"/>
<keyword evidence="1" id="KW-0224">Dipeptidase</keyword>
<reference evidence="2" key="1">
    <citation type="submission" date="2022-02" db="EMBL/GenBank/DDBJ databases">
        <authorList>
            <person name="King R."/>
        </authorList>
    </citation>
    <scope>NUCLEOTIDE SEQUENCE</scope>
</reference>
<proteinExistence type="inferred from homology"/>
<keyword evidence="1" id="KW-0479">Metal-binding</keyword>
<dbReference type="GO" id="GO:0070573">
    <property type="term" value="F:metallodipeptidase activity"/>
    <property type="evidence" value="ECO:0007669"/>
    <property type="project" value="InterPro"/>
</dbReference>
<dbReference type="SUPFAM" id="SSF51556">
    <property type="entry name" value="Metallo-dependent hydrolases"/>
    <property type="match status" value="1"/>
</dbReference>
<dbReference type="PANTHER" id="PTHR10443:SF12">
    <property type="entry name" value="DIPEPTIDASE"/>
    <property type="match status" value="1"/>
</dbReference>
<dbReference type="PANTHER" id="PTHR10443">
    <property type="entry name" value="MICROSOMAL DIPEPTIDASE"/>
    <property type="match status" value="1"/>
</dbReference>
<keyword evidence="1" id="KW-0862">Zinc</keyword>
<keyword evidence="1" id="KW-0325">Glycoprotein</keyword>
<dbReference type="GO" id="GO:0006508">
    <property type="term" value="P:proteolysis"/>
    <property type="evidence" value="ECO:0007669"/>
    <property type="project" value="UniProtKB-KW"/>
</dbReference>
<comment type="subcellular location">
    <subcellularLocation>
        <location evidence="1">Membrane</location>
        <topology evidence="1">Lipid-anchor</topology>
        <topology evidence="1">GPI-anchor</topology>
    </subcellularLocation>
</comment>
<dbReference type="EMBL" id="LR824536">
    <property type="protein sequence ID" value="CAH1644938.1"/>
    <property type="molecule type" value="Genomic_DNA"/>
</dbReference>
<accession>A0A9P0IDV0</accession>
<keyword evidence="1" id="KW-0336">GPI-anchor</keyword>
<keyword evidence="1" id="KW-0472">Membrane</keyword>
<keyword evidence="1" id="KW-0449">Lipoprotein</keyword>
<name>A0A9P0IDV0_SPOLI</name>
<dbReference type="PROSITE" id="PS51365">
    <property type="entry name" value="RENAL_DIPEPTIDASE_2"/>
    <property type="match status" value="1"/>
</dbReference>
<keyword evidence="3" id="KW-1185">Reference proteome</keyword>
<comment type="cofactor">
    <cofactor evidence="1">
        <name>Zn(2+)</name>
        <dbReference type="ChEBI" id="CHEBI:29105"/>
    </cofactor>
</comment>
<dbReference type="AlphaFoldDB" id="A0A9P0IDV0"/>
<sequence>MYLFISSYPLLFAELMEEGWSIEELKKLAGLNLLRVMGAAEKVARELAAARVAPYEDVAPKPFDAHNCSSQDLNSILSKTIIHFKN</sequence>
<keyword evidence="1" id="KW-0645">Protease</keyword>
<evidence type="ECO:0000256" key="1">
    <source>
        <dbReference type="RuleBase" id="RU341113"/>
    </source>
</evidence>
<gene>
    <name evidence="2" type="ORF">SPLIT_LOCUS10291</name>
</gene>
<evidence type="ECO:0000313" key="3">
    <source>
        <dbReference type="Proteomes" id="UP001153321"/>
    </source>
</evidence>
<protein>
    <recommendedName>
        <fullName evidence="1">Dipeptidase</fullName>
        <ecNumber evidence="1">3.4.13.19</ecNumber>
    </recommendedName>
</protein>
<dbReference type="GO" id="GO:0046872">
    <property type="term" value="F:metal ion binding"/>
    <property type="evidence" value="ECO:0007669"/>
    <property type="project" value="UniProtKB-UniRule"/>
</dbReference>
<keyword evidence="1" id="KW-1015">Disulfide bond</keyword>
<organism evidence="2 3">
    <name type="scientific">Spodoptera littoralis</name>
    <name type="common">Egyptian cotton leafworm</name>
    <dbReference type="NCBI Taxonomy" id="7109"/>
    <lineage>
        <taxon>Eukaryota</taxon>
        <taxon>Metazoa</taxon>
        <taxon>Ecdysozoa</taxon>
        <taxon>Arthropoda</taxon>
        <taxon>Hexapoda</taxon>
        <taxon>Insecta</taxon>
        <taxon>Pterygota</taxon>
        <taxon>Neoptera</taxon>
        <taxon>Endopterygota</taxon>
        <taxon>Lepidoptera</taxon>
        <taxon>Glossata</taxon>
        <taxon>Ditrysia</taxon>
        <taxon>Noctuoidea</taxon>
        <taxon>Noctuidae</taxon>
        <taxon>Amphipyrinae</taxon>
        <taxon>Spodoptera</taxon>
    </lineage>
</organism>
<dbReference type="Gene3D" id="3.20.20.140">
    <property type="entry name" value="Metal-dependent hydrolases"/>
    <property type="match status" value="1"/>
</dbReference>
<comment type="catalytic activity">
    <reaction evidence="1">
        <text>an L-aminoacyl-L-amino acid + H2O = 2 an L-alpha-amino acid</text>
        <dbReference type="Rhea" id="RHEA:48940"/>
        <dbReference type="ChEBI" id="CHEBI:15377"/>
        <dbReference type="ChEBI" id="CHEBI:59869"/>
        <dbReference type="ChEBI" id="CHEBI:77460"/>
        <dbReference type="EC" id="3.4.13.19"/>
    </reaction>
</comment>
<evidence type="ECO:0000313" key="2">
    <source>
        <dbReference type="EMBL" id="CAH1644938.1"/>
    </source>
</evidence>
<keyword evidence="1" id="KW-0482">Metalloprotease</keyword>
<dbReference type="GO" id="GO:0098552">
    <property type="term" value="C:side of membrane"/>
    <property type="evidence" value="ECO:0007669"/>
    <property type="project" value="UniProtKB-KW"/>
</dbReference>